<keyword evidence="2" id="KW-1185">Reference proteome</keyword>
<accession>A0ABM8BQ64</accession>
<dbReference type="Proteomes" id="UP001060771">
    <property type="component" value="Chromosome"/>
</dbReference>
<proteinExistence type="predicted"/>
<evidence type="ECO:0000313" key="2">
    <source>
        <dbReference type="Proteomes" id="UP001060771"/>
    </source>
</evidence>
<sequence>MKKGGMYGLMTRDLNAEIALRPPPQVIMIVVIDHEI</sequence>
<evidence type="ECO:0000313" key="1">
    <source>
        <dbReference type="EMBL" id="BDR93184.1"/>
    </source>
</evidence>
<dbReference type="EMBL" id="AP026830">
    <property type="protein sequence ID" value="BDR93184.1"/>
    <property type="molecule type" value="Genomic_DNA"/>
</dbReference>
<name>A0ABM8BQ64_9CREN</name>
<reference evidence="2" key="1">
    <citation type="submission" date="2022-09" db="EMBL/GenBank/DDBJ databases">
        <title>Complete genome sequence of Vulcanisaeta souniana.</title>
        <authorList>
            <person name="Kato S."/>
            <person name="Itoh T."/>
            <person name="Ohkuma M."/>
        </authorList>
    </citation>
    <scope>NUCLEOTIDE SEQUENCE [LARGE SCALE GENOMIC DNA]</scope>
    <source>
        <strain evidence="2">JCM 11219</strain>
    </source>
</reference>
<protein>
    <submittedName>
        <fullName evidence="1">Uncharacterized protein</fullName>
    </submittedName>
</protein>
<organism evidence="1 2">
    <name type="scientific">Vulcanisaeta souniana JCM 11219</name>
    <dbReference type="NCBI Taxonomy" id="1293586"/>
    <lineage>
        <taxon>Archaea</taxon>
        <taxon>Thermoproteota</taxon>
        <taxon>Thermoprotei</taxon>
        <taxon>Thermoproteales</taxon>
        <taxon>Thermoproteaceae</taxon>
        <taxon>Vulcanisaeta</taxon>
    </lineage>
</organism>
<gene>
    <name evidence="1" type="ORF">Vsou_22770</name>
</gene>